<keyword evidence="2" id="KW-0596">Phosphopantetheine</keyword>
<dbReference type="PANTHER" id="PTHR45527:SF14">
    <property type="entry name" value="PLIPASTATIN SYNTHASE SUBUNIT B"/>
    <property type="match status" value="1"/>
</dbReference>
<evidence type="ECO:0000259" key="4">
    <source>
        <dbReference type="PROSITE" id="PS50075"/>
    </source>
</evidence>
<dbReference type="SUPFAM" id="SSF52777">
    <property type="entry name" value="CoA-dependent acyltransferases"/>
    <property type="match status" value="2"/>
</dbReference>
<evidence type="ECO:0000256" key="2">
    <source>
        <dbReference type="ARBA" id="ARBA00022450"/>
    </source>
</evidence>
<dbReference type="Gene3D" id="3.30.559.30">
    <property type="entry name" value="Nonribosomal peptide synthetase, condensation domain"/>
    <property type="match status" value="1"/>
</dbReference>
<organism evidence="5 6">
    <name type="scientific">Streptomyces spectabilis</name>
    <dbReference type="NCBI Taxonomy" id="68270"/>
    <lineage>
        <taxon>Bacteria</taxon>
        <taxon>Bacillati</taxon>
        <taxon>Actinomycetota</taxon>
        <taxon>Actinomycetes</taxon>
        <taxon>Kitasatosporales</taxon>
        <taxon>Streptomycetaceae</taxon>
        <taxon>Streptomyces</taxon>
    </lineage>
</organism>
<dbReference type="PANTHER" id="PTHR45527">
    <property type="entry name" value="NONRIBOSOMAL PEPTIDE SYNTHETASE"/>
    <property type="match status" value="1"/>
</dbReference>
<dbReference type="GO" id="GO:0005829">
    <property type="term" value="C:cytosol"/>
    <property type="evidence" value="ECO:0007669"/>
    <property type="project" value="TreeGrafter"/>
</dbReference>
<reference evidence="5 6" key="1">
    <citation type="journal article" date="2019" name="J. Ind. Microbiol. Biotechnol.">
        <title>The complete genomic sequence of Streptomyces spectabilis NRRL-2792 and identification of secondary metabolite biosynthetic gene clusters.</title>
        <authorList>
            <person name="Sinha A."/>
            <person name="Phillips-Salemka S."/>
            <person name="Niraula T.A."/>
            <person name="Short K.A."/>
            <person name="Niraula N.P."/>
        </authorList>
    </citation>
    <scope>NUCLEOTIDE SEQUENCE [LARGE SCALE GENOMIC DNA]</scope>
    <source>
        <strain evidence="5 6">NRRL 2792</strain>
    </source>
</reference>
<dbReference type="PROSITE" id="PS50075">
    <property type="entry name" value="CARRIER"/>
    <property type="match status" value="1"/>
</dbReference>
<dbReference type="Gene3D" id="1.10.1200.10">
    <property type="entry name" value="ACP-like"/>
    <property type="match status" value="1"/>
</dbReference>
<feature type="domain" description="Carrier" evidence="4">
    <location>
        <begin position="1"/>
        <end position="75"/>
    </location>
</feature>
<dbReference type="Pfam" id="PF00668">
    <property type="entry name" value="Condensation"/>
    <property type="match status" value="1"/>
</dbReference>
<evidence type="ECO:0000256" key="3">
    <source>
        <dbReference type="ARBA" id="ARBA00022553"/>
    </source>
</evidence>
<gene>
    <name evidence="5" type="ORF">FH965_36825</name>
</gene>
<dbReference type="AlphaFoldDB" id="A0A516RIF6"/>
<protein>
    <recommendedName>
        <fullName evidence="4">Carrier domain-containing protein</fullName>
    </recommendedName>
</protein>
<sequence>MTPEPTAHALLTIFQEEIGSAQIGPDDDFYAVGGDSLIAVRVVTRATEQGMPLRLIDLLMNPTVDELVDHLQAAATDGADPQEAAAAPAHLGDSLVEPEDRAALPAGALDALPASALQTGLIFQCEMAEDPSLYHDLIGLRVTAPYDEDLFRSALRELMDRHPALRSSFDLGSYSESLQVFWGDVAEPLESARVGTAAGADAAVSAWRDKQLSTTLDWEQAPLFRCHVADGPDDTFRVTVAIHHAIMDGWSFATVVVDLLTLYDAHLSGNDHGLPELPAAAAAEFVRLERAAADSPEAAAFWRAQCDAPPLVDRERYGRSANASERRATALPAGLFADLRAQAAEARVPLKSLLLAVHCWALGRMAGRTTDVVTGVVVNGRPELPDADRVVGLFLNTVPLRLPSLSGTWAELARTLWETETVAAPHQRHPLALIEENAGRRSFDVAFNFTDFHVYRRVSELTALSADGWWDRDKASHPMSCDFTLDYPGFGSGLLLSFDPHLVTEEQVEKYQALTIDGLRAAARDVHGAGTEPHDG</sequence>
<name>A0A516RIF6_STRST</name>
<dbReference type="EMBL" id="CP040916">
    <property type="protein sequence ID" value="QDQ15446.1"/>
    <property type="molecule type" value="Genomic_DNA"/>
</dbReference>
<accession>A0A516RIF6</accession>
<dbReference type="GO" id="GO:0044550">
    <property type="term" value="P:secondary metabolite biosynthetic process"/>
    <property type="evidence" value="ECO:0007669"/>
    <property type="project" value="TreeGrafter"/>
</dbReference>
<dbReference type="InterPro" id="IPR023213">
    <property type="entry name" value="CAT-like_dom_sf"/>
</dbReference>
<evidence type="ECO:0000313" key="5">
    <source>
        <dbReference type="EMBL" id="QDQ15446.1"/>
    </source>
</evidence>
<comment type="cofactor">
    <cofactor evidence="1">
        <name>pantetheine 4'-phosphate</name>
        <dbReference type="ChEBI" id="CHEBI:47942"/>
    </cofactor>
</comment>
<dbReference type="Pfam" id="PF00550">
    <property type="entry name" value="PP-binding"/>
    <property type="match status" value="1"/>
</dbReference>
<dbReference type="GO" id="GO:0008610">
    <property type="term" value="P:lipid biosynthetic process"/>
    <property type="evidence" value="ECO:0007669"/>
    <property type="project" value="UniProtKB-ARBA"/>
</dbReference>
<dbReference type="GO" id="GO:0003824">
    <property type="term" value="F:catalytic activity"/>
    <property type="evidence" value="ECO:0007669"/>
    <property type="project" value="InterPro"/>
</dbReference>
<evidence type="ECO:0000313" key="6">
    <source>
        <dbReference type="Proteomes" id="UP000316806"/>
    </source>
</evidence>
<dbReference type="PROSITE" id="PS00012">
    <property type="entry name" value="PHOSPHOPANTETHEINE"/>
    <property type="match status" value="1"/>
</dbReference>
<dbReference type="GO" id="GO:0031177">
    <property type="term" value="F:phosphopantetheine binding"/>
    <property type="evidence" value="ECO:0007669"/>
    <property type="project" value="TreeGrafter"/>
</dbReference>
<dbReference type="Gene3D" id="3.30.559.10">
    <property type="entry name" value="Chloramphenicol acetyltransferase-like domain"/>
    <property type="match status" value="1"/>
</dbReference>
<dbReference type="InterPro" id="IPR001242">
    <property type="entry name" value="Condensation_dom"/>
</dbReference>
<dbReference type="InterPro" id="IPR006162">
    <property type="entry name" value="Ppantetheine_attach_site"/>
</dbReference>
<keyword evidence="3" id="KW-0597">Phosphoprotein</keyword>
<dbReference type="InterPro" id="IPR036736">
    <property type="entry name" value="ACP-like_sf"/>
</dbReference>
<dbReference type="InterPro" id="IPR009081">
    <property type="entry name" value="PP-bd_ACP"/>
</dbReference>
<evidence type="ECO:0000256" key="1">
    <source>
        <dbReference type="ARBA" id="ARBA00001957"/>
    </source>
</evidence>
<dbReference type="GO" id="GO:0043041">
    <property type="term" value="P:amino acid activation for nonribosomal peptide biosynthetic process"/>
    <property type="evidence" value="ECO:0007669"/>
    <property type="project" value="TreeGrafter"/>
</dbReference>
<proteinExistence type="predicted"/>
<dbReference type="RefSeq" id="WP_144322650.1">
    <property type="nucleotide sequence ID" value="NZ_CP040916.1"/>
</dbReference>
<dbReference type="SUPFAM" id="SSF47336">
    <property type="entry name" value="ACP-like"/>
    <property type="match status" value="1"/>
</dbReference>
<dbReference type="Proteomes" id="UP000316806">
    <property type="component" value="Chromosome"/>
</dbReference>